<evidence type="ECO:0000256" key="5">
    <source>
        <dbReference type="ARBA" id="ARBA00022824"/>
    </source>
</evidence>
<proteinExistence type="inferred from homology"/>
<evidence type="ECO:0000256" key="8">
    <source>
        <dbReference type="ARBA" id="ARBA00023315"/>
    </source>
</evidence>
<evidence type="ECO:0000256" key="4">
    <source>
        <dbReference type="ARBA" id="ARBA00022692"/>
    </source>
</evidence>
<comment type="similarity">
    <text evidence="2">Belongs to the membrane-bound acyltransferase family. Sterol o-acyltransferase subfamily.</text>
</comment>
<keyword evidence="4 11" id="KW-0812">Transmembrane</keyword>
<evidence type="ECO:0000313" key="12">
    <source>
        <dbReference type="EMBL" id="RPB24134.1"/>
    </source>
</evidence>
<dbReference type="PIRSF" id="PIRSF000439">
    <property type="entry name" value="Oat_ACAT_DAG_ARE"/>
    <property type="match status" value="1"/>
</dbReference>
<organism evidence="12 13">
    <name type="scientific">Terfezia boudieri ATCC MYA-4762</name>
    <dbReference type="NCBI Taxonomy" id="1051890"/>
    <lineage>
        <taxon>Eukaryota</taxon>
        <taxon>Fungi</taxon>
        <taxon>Dikarya</taxon>
        <taxon>Ascomycota</taxon>
        <taxon>Pezizomycotina</taxon>
        <taxon>Pezizomycetes</taxon>
        <taxon>Pezizales</taxon>
        <taxon>Pezizaceae</taxon>
        <taxon>Terfezia</taxon>
    </lineage>
</organism>
<evidence type="ECO:0000256" key="1">
    <source>
        <dbReference type="ARBA" id="ARBA00004477"/>
    </source>
</evidence>
<comment type="function">
    <text evidence="9">Sterol O-acyltransferase that catalyzes the formation of stery esters.</text>
</comment>
<keyword evidence="5" id="KW-0256">Endoplasmic reticulum</keyword>
<evidence type="ECO:0000256" key="7">
    <source>
        <dbReference type="ARBA" id="ARBA00023136"/>
    </source>
</evidence>
<reference evidence="12 13" key="1">
    <citation type="journal article" date="2018" name="Nat. Ecol. Evol.">
        <title>Pezizomycetes genomes reveal the molecular basis of ectomycorrhizal truffle lifestyle.</title>
        <authorList>
            <person name="Murat C."/>
            <person name="Payen T."/>
            <person name="Noel B."/>
            <person name="Kuo A."/>
            <person name="Morin E."/>
            <person name="Chen J."/>
            <person name="Kohler A."/>
            <person name="Krizsan K."/>
            <person name="Balestrini R."/>
            <person name="Da Silva C."/>
            <person name="Montanini B."/>
            <person name="Hainaut M."/>
            <person name="Levati E."/>
            <person name="Barry K.W."/>
            <person name="Belfiori B."/>
            <person name="Cichocki N."/>
            <person name="Clum A."/>
            <person name="Dockter R.B."/>
            <person name="Fauchery L."/>
            <person name="Guy J."/>
            <person name="Iotti M."/>
            <person name="Le Tacon F."/>
            <person name="Lindquist E.A."/>
            <person name="Lipzen A."/>
            <person name="Malagnac F."/>
            <person name="Mello A."/>
            <person name="Molinier V."/>
            <person name="Miyauchi S."/>
            <person name="Poulain J."/>
            <person name="Riccioni C."/>
            <person name="Rubini A."/>
            <person name="Sitrit Y."/>
            <person name="Splivallo R."/>
            <person name="Traeger S."/>
            <person name="Wang M."/>
            <person name="Zifcakova L."/>
            <person name="Wipf D."/>
            <person name="Zambonelli A."/>
            <person name="Paolocci F."/>
            <person name="Nowrousian M."/>
            <person name="Ottonello S."/>
            <person name="Baldrian P."/>
            <person name="Spatafora J.W."/>
            <person name="Henrissat B."/>
            <person name="Nagy L.G."/>
            <person name="Aury J.M."/>
            <person name="Wincker P."/>
            <person name="Grigoriev I.V."/>
            <person name="Bonfante P."/>
            <person name="Martin F.M."/>
        </authorList>
    </citation>
    <scope>NUCLEOTIDE SEQUENCE [LARGE SCALE GENOMIC DNA]</scope>
    <source>
        <strain evidence="12 13">ATCC MYA-4762</strain>
    </source>
</reference>
<dbReference type="STRING" id="1051890.A0A3N4LMP7"/>
<evidence type="ECO:0000256" key="3">
    <source>
        <dbReference type="ARBA" id="ARBA00022679"/>
    </source>
</evidence>
<evidence type="ECO:0000256" key="6">
    <source>
        <dbReference type="ARBA" id="ARBA00022989"/>
    </source>
</evidence>
<accession>A0A3N4LMP7</accession>
<gene>
    <name evidence="12" type="ORF">L211DRAFT_857412</name>
</gene>
<feature type="transmembrane region" description="Helical" evidence="11">
    <location>
        <begin position="188"/>
        <end position="213"/>
    </location>
</feature>
<dbReference type="InterPro" id="IPR014371">
    <property type="entry name" value="Oat_ACAT_DAG_ARE"/>
</dbReference>
<dbReference type="PANTHER" id="PTHR10408:SF9">
    <property type="entry name" value="STEROL O-ACYLTRANSFERASE 2-RELATED"/>
    <property type="match status" value="1"/>
</dbReference>
<evidence type="ECO:0000256" key="11">
    <source>
        <dbReference type="SAM" id="Phobius"/>
    </source>
</evidence>
<dbReference type="EMBL" id="ML121543">
    <property type="protein sequence ID" value="RPB24134.1"/>
    <property type="molecule type" value="Genomic_DNA"/>
</dbReference>
<evidence type="ECO:0000313" key="13">
    <source>
        <dbReference type="Proteomes" id="UP000267821"/>
    </source>
</evidence>
<keyword evidence="3" id="KW-0808">Transferase</keyword>
<dbReference type="OrthoDB" id="10039049at2759"/>
<dbReference type="GO" id="GO:0008204">
    <property type="term" value="P:ergosterol metabolic process"/>
    <property type="evidence" value="ECO:0007669"/>
    <property type="project" value="TreeGrafter"/>
</dbReference>
<feature type="active site" evidence="10">
    <location>
        <position position="260"/>
    </location>
</feature>
<evidence type="ECO:0000256" key="9">
    <source>
        <dbReference type="ARBA" id="ARBA00023568"/>
    </source>
</evidence>
<evidence type="ECO:0008006" key="14">
    <source>
        <dbReference type="Google" id="ProtNLM"/>
    </source>
</evidence>
<sequence>MSIKHARKERRRQFHGDFRGFFILFWIKFRDTSSILRTSIFSSFTERLWELGLAMYRTHQVFFILHALTLLMKVRIFLLLWPPFRNSESLDANNTKKESQEDSEFREALAFELTSPNGNVTYPANLTLENYVDYFLCPTICYEMSYPCTEGIRWLIRLLLFTSKELILQTHTTNLTEAGLMMLESISLLLFPFMDTFLLVFLVTFEYVLAAFAEITCFFSREWNIPVHRFLERHVYGASRPYMSRPIATLVTFLISALAHELLRGNGFICQMLQLPIIVIQRSNMIWGLSMISTFYVLV</sequence>
<dbReference type="InParanoid" id="A0A3N4LMP7"/>
<dbReference type="PANTHER" id="PTHR10408">
    <property type="entry name" value="STEROL O-ACYLTRANSFERASE"/>
    <property type="match status" value="1"/>
</dbReference>
<dbReference type="Proteomes" id="UP000267821">
    <property type="component" value="Unassembled WGS sequence"/>
</dbReference>
<feature type="transmembrane region" description="Helical" evidence="11">
    <location>
        <begin position="61"/>
        <end position="81"/>
    </location>
</feature>
<name>A0A3N4LMP7_9PEZI</name>
<dbReference type="GO" id="GO:0005789">
    <property type="term" value="C:endoplasmic reticulum membrane"/>
    <property type="evidence" value="ECO:0007669"/>
    <property type="project" value="UniProtKB-SubCell"/>
</dbReference>
<dbReference type="GO" id="GO:0034737">
    <property type="term" value="F:ergosterol O-acyltransferase activity"/>
    <property type="evidence" value="ECO:0007669"/>
    <property type="project" value="TreeGrafter"/>
</dbReference>
<keyword evidence="6 11" id="KW-1133">Transmembrane helix</keyword>
<protein>
    <recommendedName>
        <fullName evidence="14">Wax synthase domain-containing protein</fullName>
    </recommendedName>
</protein>
<dbReference type="AlphaFoldDB" id="A0A3N4LMP7"/>
<comment type="subcellular location">
    <subcellularLocation>
        <location evidence="1">Endoplasmic reticulum membrane</location>
        <topology evidence="1">Multi-pass membrane protein</topology>
    </subcellularLocation>
</comment>
<evidence type="ECO:0000256" key="10">
    <source>
        <dbReference type="PIRSR" id="PIRSR000439-1"/>
    </source>
</evidence>
<keyword evidence="13" id="KW-1185">Reference proteome</keyword>
<dbReference type="InterPro" id="IPR004299">
    <property type="entry name" value="MBOAT_fam"/>
</dbReference>
<evidence type="ECO:0000256" key="2">
    <source>
        <dbReference type="ARBA" id="ARBA00009010"/>
    </source>
</evidence>
<dbReference type="Pfam" id="PF03062">
    <property type="entry name" value="MBOAT"/>
    <property type="match status" value="1"/>
</dbReference>
<keyword evidence="7 11" id="KW-0472">Membrane</keyword>
<keyword evidence="8" id="KW-0012">Acyltransferase</keyword>